<dbReference type="EMBL" id="CM003140">
    <property type="protein sequence ID" value="KIS72112.1"/>
    <property type="molecule type" value="Genomic_DNA"/>
</dbReference>
<feature type="region of interest" description="Disordered" evidence="1">
    <location>
        <begin position="498"/>
        <end position="526"/>
    </location>
</feature>
<feature type="transmembrane region" description="Helical" evidence="2">
    <location>
        <begin position="300"/>
        <end position="322"/>
    </location>
</feature>
<keyword evidence="5" id="KW-1185">Reference proteome</keyword>
<name>A0A0D1CGQ7_MYCMD</name>
<dbReference type="PANTHER" id="PTHR37487:SF3">
    <property type="entry name" value="CLEAVAGE_POLYADENYLATION SPECIFICITY FACTOR A SUBUNIT N-TERMINAL DOMAIN-CONTAINING PROTEIN"/>
    <property type="match status" value="1"/>
</dbReference>
<dbReference type="KEGG" id="uma:UMAG_00534"/>
<dbReference type="RefSeq" id="XP_011386372.1">
    <property type="nucleotide sequence ID" value="XM_011388070.1"/>
</dbReference>
<reference evidence="4 5" key="1">
    <citation type="journal article" date="2006" name="Nature">
        <title>Insights from the genome of the biotrophic fungal plant pathogen Ustilago maydis.</title>
        <authorList>
            <person name="Kamper J."/>
            <person name="Kahmann R."/>
            <person name="Bolker M."/>
            <person name="Ma L.J."/>
            <person name="Brefort T."/>
            <person name="Saville B.J."/>
            <person name="Banuett F."/>
            <person name="Kronstad J.W."/>
            <person name="Gold S.E."/>
            <person name="Muller O."/>
            <person name="Perlin M.H."/>
            <person name="Wosten H.A."/>
            <person name="de Vries R."/>
            <person name="Ruiz-Herrera J."/>
            <person name="Reynaga-Pena C.G."/>
            <person name="Snetselaar K."/>
            <person name="McCann M."/>
            <person name="Perez-Martin J."/>
            <person name="Feldbrugge M."/>
            <person name="Basse C.W."/>
            <person name="Steinberg G."/>
            <person name="Ibeas J.I."/>
            <person name="Holloman W."/>
            <person name="Guzman P."/>
            <person name="Farman M."/>
            <person name="Stajich J.E."/>
            <person name="Sentandreu R."/>
            <person name="Gonzalez-Prieto J.M."/>
            <person name="Kennell J.C."/>
            <person name="Molina L."/>
            <person name="Schirawski J."/>
            <person name="Mendoza-Mendoza A."/>
            <person name="Greilinger D."/>
            <person name="Munch K."/>
            <person name="Rossel N."/>
            <person name="Scherer M."/>
            <person name="Vranes M."/>
            <person name="Ladendorf O."/>
            <person name="Vincon V."/>
            <person name="Fuchs U."/>
            <person name="Sandrock B."/>
            <person name="Meng S."/>
            <person name="Ho E.C."/>
            <person name="Cahill M.J."/>
            <person name="Boyce K.J."/>
            <person name="Klose J."/>
            <person name="Klosterman S.J."/>
            <person name="Deelstra H.J."/>
            <person name="Ortiz-Castellanos L."/>
            <person name="Li W."/>
            <person name="Sanchez-Alonso P."/>
            <person name="Schreier P.H."/>
            <person name="Hauser-Hahn I."/>
            <person name="Vaupel M."/>
            <person name="Koopmann E."/>
            <person name="Friedrich G."/>
            <person name="Voss H."/>
            <person name="Schluter T."/>
            <person name="Margolis J."/>
            <person name="Platt D."/>
            <person name="Swimmer C."/>
            <person name="Gnirke A."/>
            <person name="Chen F."/>
            <person name="Vysotskaia V."/>
            <person name="Mannhaupt G."/>
            <person name="Guldener U."/>
            <person name="Munsterkotter M."/>
            <person name="Haase D."/>
            <person name="Oesterheld M."/>
            <person name="Mewes H.W."/>
            <person name="Mauceli E.W."/>
            <person name="DeCaprio D."/>
            <person name="Wade C.M."/>
            <person name="Butler J."/>
            <person name="Young S."/>
            <person name="Jaffe D.B."/>
            <person name="Calvo S."/>
            <person name="Nusbaum C."/>
            <person name="Galagan J."/>
            <person name="Birren B.W."/>
        </authorList>
    </citation>
    <scope>NUCLEOTIDE SEQUENCE [LARGE SCALE GENOMIC DNA]</scope>
    <source>
        <strain evidence="5">DSM 14603 / FGSC 9021 / UM521</strain>
    </source>
</reference>
<dbReference type="AlphaFoldDB" id="A0A0D1CGQ7"/>
<evidence type="ECO:0000256" key="1">
    <source>
        <dbReference type="SAM" id="MobiDB-lite"/>
    </source>
</evidence>
<dbReference type="PANTHER" id="PTHR37487">
    <property type="entry name" value="CHROMOSOME 1, WHOLE GENOME SHOTGUN SEQUENCE"/>
    <property type="match status" value="1"/>
</dbReference>
<feature type="compositionally biased region" description="Low complexity" evidence="1">
    <location>
        <begin position="241"/>
        <end position="284"/>
    </location>
</feature>
<keyword evidence="2" id="KW-0812">Transmembrane</keyword>
<dbReference type="STRING" id="237631.A0A0D1CGQ7"/>
<evidence type="ECO:0000313" key="4">
    <source>
        <dbReference type="EMBL" id="KIS72112.1"/>
    </source>
</evidence>
<evidence type="ECO:0000256" key="3">
    <source>
        <dbReference type="SAM" id="SignalP"/>
    </source>
</evidence>
<evidence type="ECO:0008006" key="6">
    <source>
        <dbReference type="Google" id="ProtNLM"/>
    </source>
</evidence>
<accession>A0A0D1CGQ7</accession>
<dbReference type="VEuPathDB" id="FungiDB:UMAG_00534"/>
<feature type="region of interest" description="Disordered" evidence="1">
    <location>
        <begin position="240"/>
        <end position="289"/>
    </location>
</feature>
<feature type="signal peptide" evidence="3">
    <location>
        <begin position="1"/>
        <end position="22"/>
    </location>
</feature>
<proteinExistence type="predicted"/>
<feature type="region of interest" description="Disordered" evidence="1">
    <location>
        <begin position="647"/>
        <end position="667"/>
    </location>
</feature>
<dbReference type="eggNOG" id="ENOG502SKDC">
    <property type="taxonomic scope" value="Eukaryota"/>
</dbReference>
<dbReference type="OMA" id="VQEDRGN"/>
<organism evidence="4 5">
    <name type="scientific">Mycosarcoma maydis</name>
    <name type="common">Corn smut fungus</name>
    <name type="synonym">Ustilago maydis</name>
    <dbReference type="NCBI Taxonomy" id="5270"/>
    <lineage>
        <taxon>Eukaryota</taxon>
        <taxon>Fungi</taxon>
        <taxon>Dikarya</taxon>
        <taxon>Basidiomycota</taxon>
        <taxon>Ustilaginomycotina</taxon>
        <taxon>Ustilaginomycetes</taxon>
        <taxon>Ustilaginales</taxon>
        <taxon>Ustilaginaceae</taxon>
        <taxon>Mycosarcoma</taxon>
    </lineage>
</organism>
<keyword evidence="3" id="KW-0732">Signal</keyword>
<protein>
    <recommendedName>
        <fullName evidence="6">Mid2 domain-containing protein</fullName>
    </recommendedName>
</protein>
<feature type="compositionally biased region" description="Polar residues" evidence="1">
    <location>
        <begin position="571"/>
        <end position="580"/>
    </location>
</feature>
<keyword evidence="2" id="KW-0472">Membrane</keyword>
<sequence length="707" mass="74663">MSLARISTLGFLLALGLTCALAAPLQVTLSSNPTTCQSTKITWDTSTGTAPWTVTVAPLGHVPVSVSFPSNYMQGRSWSWDWNVPGYTTAVSSVIVAVSDSTGTVSGTSALSRLTKAGSCSAPPEHLDFVWYPPSSSPRQCDDWLLTVQEDRGNLGLKMPVDLLILPENGSPTRLRISDARRSSVDWTVNYPRGTTFAIASFDAGTSGTGGVGGQSYTVGHGRSRSCIGTNQREAIAGLPAASSTAATSSPASSTSAPSRMATSRAATSATRTSAKATPTSTAAVKVNATEENSGPSAGVIGGIVGGVLAALAVVGLIIFFYRRQRNNNGPDEYGVYKNTEKRSFFGGFGSARSANRGGFTGQASSGRFGASTDQQGVISPFVAGRASPWRWSSRPVGLSDNQDMAQLHDDRRAIANRVNDAPRSIGHSSSISLHRSRDSIGATGGVGLNVAPSVHSVVPDDALFPPPAPVNRNMMPGPSASMGSFGAGIGAGVGTVGTKRHWKRERSDSGGSYQHQRDPFRNPANHITLSQEDDALGRMQPYVHQQQEQQPRQHPASRDSMAAIAGLPLSPSSHYSGATRSRDLSGVSNKHDMNDEHLSTMRIPPPAPVSTSLFDPYSHASRLYSDQEITHLNAAFGSIANERANTATPTSLHSNSSAPRYADPKESAARFRTLDNQLLTERNKVVSAVFAQDDPSDDDDCLPYMS</sequence>
<evidence type="ECO:0000256" key="2">
    <source>
        <dbReference type="SAM" id="Phobius"/>
    </source>
</evidence>
<dbReference type="InParanoid" id="A0A0D1CGQ7"/>
<evidence type="ECO:0000313" key="5">
    <source>
        <dbReference type="Proteomes" id="UP000000561"/>
    </source>
</evidence>
<feature type="compositionally biased region" description="Polar residues" evidence="1">
    <location>
        <begin position="647"/>
        <end position="659"/>
    </location>
</feature>
<feature type="chain" id="PRO_5002239649" description="Mid2 domain-containing protein" evidence="3">
    <location>
        <begin position="23"/>
        <end position="707"/>
    </location>
</feature>
<dbReference type="GeneID" id="23561805"/>
<dbReference type="Proteomes" id="UP000000561">
    <property type="component" value="Chromosome 1"/>
</dbReference>
<feature type="region of interest" description="Disordered" evidence="1">
    <location>
        <begin position="568"/>
        <end position="589"/>
    </location>
</feature>
<gene>
    <name evidence="4" type="ORF">UMAG_00534</name>
</gene>
<dbReference type="OrthoDB" id="3366651at2759"/>
<keyword evidence="2" id="KW-1133">Transmembrane helix</keyword>